<name>A0AB40BY26_DIOCR</name>
<evidence type="ECO:0000313" key="3">
    <source>
        <dbReference type="Proteomes" id="UP001515500"/>
    </source>
</evidence>
<reference evidence="4" key="1">
    <citation type="submission" date="2025-08" db="UniProtKB">
        <authorList>
            <consortium name="RefSeq"/>
        </authorList>
    </citation>
    <scope>IDENTIFICATION</scope>
</reference>
<dbReference type="RefSeq" id="XP_039131848.1">
    <property type="nucleotide sequence ID" value="XM_039275914.1"/>
</dbReference>
<gene>
    <name evidence="4" type="primary">LOC120268578</name>
</gene>
<keyword evidence="3" id="KW-1185">Reference proteome</keyword>
<feature type="domain" description="Putative plant transposon protein" evidence="2">
    <location>
        <begin position="169"/>
        <end position="307"/>
    </location>
</feature>
<protein>
    <submittedName>
        <fullName evidence="4">Uncharacterized protein LOC120268578</fullName>
    </submittedName>
</protein>
<dbReference type="GeneID" id="120268578"/>
<accession>A0AB40BY26</accession>
<dbReference type="InterPro" id="IPR046796">
    <property type="entry name" value="Transposase_32_dom"/>
</dbReference>
<feature type="region of interest" description="Disordered" evidence="1">
    <location>
        <begin position="77"/>
        <end position="124"/>
    </location>
</feature>
<evidence type="ECO:0000256" key="1">
    <source>
        <dbReference type="SAM" id="MobiDB-lite"/>
    </source>
</evidence>
<dbReference type="Proteomes" id="UP001515500">
    <property type="component" value="Chromosome 9"/>
</dbReference>
<feature type="compositionally biased region" description="Basic residues" evidence="1">
    <location>
        <begin position="79"/>
        <end position="91"/>
    </location>
</feature>
<feature type="compositionally biased region" description="Basic and acidic residues" evidence="1">
    <location>
        <begin position="115"/>
        <end position="124"/>
    </location>
</feature>
<evidence type="ECO:0000313" key="4">
    <source>
        <dbReference type="RefSeq" id="XP_039131848.1"/>
    </source>
</evidence>
<dbReference type="AlphaFoldDB" id="A0AB40BY26"/>
<organism evidence="3 4">
    <name type="scientific">Dioscorea cayennensis subsp. rotundata</name>
    <name type="common">White Guinea yam</name>
    <name type="synonym">Dioscorea rotundata</name>
    <dbReference type="NCBI Taxonomy" id="55577"/>
    <lineage>
        <taxon>Eukaryota</taxon>
        <taxon>Viridiplantae</taxon>
        <taxon>Streptophyta</taxon>
        <taxon>Embryophyta</taxon>
        <taxon>Tracheophyta</taxon>
        <taxon>Spermatophyta</taxon>
        <taxon>Magnoliopsida</taxon>
        <taxon>Liliopsida</taxon>
        <taxon>Dioscoreales</taxon>
        <taxon>Dioscoreaceae</taxon>
        <taxon>Dioscorea</taxon>
    </lineage>
</organism>
<evidence type="ECO:0000259" key="2">
    <source>
        <dbReference type="Pfam" id="PF20167"/>
    </source>
</evidence>
<sequence>MISLDGYESHFQEPISREMKKMNRMIQLQFQMKKVQRINKVELKMMQKKNQPQHKQKRISKKERVYIIMMRSHSEIVSQKKKAAKESKRKSFSPEVKGEKPSSSSKKEMKKKATQHPEDSDEDRFLDKDLRRSFESVVERGIVVERVIDTTAFEKYGLTELLKERSLYKSATFVESYSLSLVQEFYSNLLPSDKGISRVFIREKWIPFTPTSLNKFLEFKSEVKGIYEEGLELNEEVLKDITGGRTESWGEQSRLPASTLTAKYNVLFRLGILNWLPIPHNSSIVKELALLLYAVGTGKKFNLRRLIF</sequence>
<dbReference type="Pfam" id="PF20167">
    <property type="entry name" value="Transposase_32"/>
    <property type="match status" value="1"/>
</dbReference>
<proteinExistence type="predicted"/>